<organism evidence="11 12">
    <name type="scientific">Nadsonia fulvescens var. elongata DSM 6958</name>
    <dbReference type="NCBI Taxonomy" id="857566"/>
    <lineage>
        <taxon>Eukaryota</taxon>
        <taxon>Fungi</taxon>
        <taxon>Dikarya</taxon>
        <taxon>Ascomycota</taxon>
        <taxon>Saccharomycotina</taxon>
        <taxon>Dipodascomycetes</taxon>
        <taxon>Dipodascales</taxon>
        <taxon>Dipodascales incertae sedis</taxon>
        <taxon>Nadsonia</taxon>
    </lineage>
</organism>
<accession>A0A1E3PPT6</accession>
<keyword evidence="7 9" id="KW-0496">Mitochondrion</keyword>
<evidence type="ECO:0000313" key="11">
    <source>
        <dbReference type="EMBL" id="ODQ67449.1"/>
    </source>
</evidence>
<keyword evidence="6" id="KW-1133">Transmembrane helix</keyword>
<proteinExistence type="inferred from homology"/>
<dbReference type="InterPro" id="IPR041752">
    <property type="entry name" value="Coa3"/>
</dbReference>
<feature type="domain" description="Cytochrome c oxidase assembly factor 3 mitochondrial coiled-coil" evidence="10">
    <location>
        <begin position="5"/>
        <end position="45"/>
    </location>
</feature>
<dbReference type="AlphaFoldDB" id="A0A1E3PPT6"/>
<dbReference type="STRING" id="857566.A0A1E3PPT6"/>
<dbReference type="OrthoDB" id="10018333at2759"/>
<evidence type="ECO:0000259" key="10">
    <source>
        <dbReference type="Pfam" id="PF09813"/>
    </source>
</evidence>
<reference evidence="11 12" key="1">
    <citation type="journal article" date="2016" name="Proc. Natl. Acad. Sci. U.S.A.">
        <title>Comparative genomics of biotechnologically important yeasts.</title>
        <authorList>
            <person name="Riley R."/>
            <person name="Haridas S."/>
            <person name="Wolfe K.H."/>
            <person name="Lopes M.R."/>
            <person name="Hittinger C.T."/>
            <person name="Goeker M."/>
            <person name="Salamov A.A."/>
            <person name="Wisecaver J.H."/>
            <person name="Long T.M."/>
            <person name="Calvey C.H."/>
            <person name="Aerts A.L."/>
            <person name="Barry K.W."/>
            <person name="Choi C."/>
            <person name="Clum A."/>
            <person name="Coughlan A.Y."/>
            <person name="Deshpande S."/>
            <person name="Douglass A.P."/>
            <person name="Hanson S.J."/>
            <person name="Klenk H.-P."/>
            <person name="LaButti K.M."/>
            <person name="Lapidus A."/>
            <person name="Lindquist E.A."/>
            <person name="Lipzen A.M."/>
            <person name="Meier-Kolthoff J.P."/>
            <person name="Ohm R.A."/>
            <person name="Otillar R.P."/>
            <person name="Pangilinan J.L."/>
            <person name="Peng Y."/>
            <person name="Rokas A."/>
            <person name="Rosa C.A."/>
            <person name="Scheuner C."/>
            <person name="Sibirny A.A."/>
            <person name="Slot J.C."/>
            <person name="Stielow J.B."/>
            <person name="Sun H."/>
            <person name="Kurtzman C.P."/>
            <person name="Blackwell M."/>
            <person name="Grigoriev I.V."/>
            <person name="Jeffries T.W."/>
        </authorList>
    </citation>
    <scope>NUCLEOTIDE SEQUENCE [LARGE SCALE GENOMIC DNA]</scope>
    <source>
        <strain evidence="11 12">DSM 6958</strain>
    </source>
</reference>
<dbReference type="PANTHER" id="PTHR15642">
    <property type="entry name" value="CYTOCHROME C OXIDASE ASSEMBLY FACTOR 3, MITOCHONDRIAL"/>
    <property type="match status" value="1"/>
</dbReference>
<evidence type="ECO:0000313" key="12">
    <source>
        <dbReference type="Proteomes" id="UP000095009"/>
    </source>
</evidence>
<evidence type="ECO:0000256" key="8">
    <source>
        <dbReference type="ARBA" id="ARBA00023136"/>
    </source>
</evidence>
<evidence type="ECO:0000256" key="5">
    <source>
        <dbReference type="ARBA" id="ARBA00022692"/>
    </source>
</evidence>
<comment type="subunit">
    <text evidence="4 9">Component of 250-400 kDa complexes called cytochrome oxidase assembly intermediates or COA complexes.</text>
</comment>
<evidence type="ECO:0000256" key="2">
    <source>
        <dbReference type="ARBA" id="ARBA00004434"/>
    </source>
</evidence>
<evidence type="ECO:0000256" key="3">
    <source>
        <dbReference type="ARBA" id="ARBA00007035"/>
    </source>
</evidence>
<dbReference type="EMBL" id="KV454407">
    <property type="protein sequence ID" value="ODQ67449.1"/>
    <property type="molecule type" value="Genomic_DNA"/>
</dbReference>
<comment type="similarity">
    <text evidence="3 9">Belongs to the COA3 family.</text>
</comment>
<name>A0A1E3PPT6_9ASCO</name>
<keyword evidence="8" id="KW-0472">Membrane</keyword>
<gene>
    <name evidence="11" type="ORF">NADFUDRAFT_45547</name>
</gene>
<dbReference type="GO" id="GO:0005743">
    <property type="term" value="C:mitochondrial inner membrane"/>
    <property type="evidence" value="ECO:0007669"/>
    <property type="project" value="UniProtKB-SubCell"/>
</dbReference>
<dbReference type="PANTHER" id="PTHR15642:SF3">
    <property type="entry name" value="CYTOCHROME C OXIDASE ASSEMBLY FACTOR 3 HOMOLOG, MITOCHONDRIAL"/>
    <property type="match status" value="1"/>
</dbReference>
<keyword evidence="5" id="KW-0812">Transmembrane</keyword>
<comment type="subcellular location">
    <subcellularLocation>
        <location evidence="2">Mitochondrion inner membrane</location>
        <topology evidence="2">Single-pass membrane protein</topology>
    </subcellularLocation>
</comment>
<evidence type="ECO:0000256" key="7">
    <source>
        <dbReference type="ARBA" id="ARBA00023128"/>
    </source>
</evidence>
<evidence type="ECO:0000256" key="9">
    <source>
        <dbReference type="RuleBase" id="RU367056"/>
    </source>
</evidence>
<dbReference type="InterPro" id="IPR018628">
    <property type="entry name" value="Coa3_CC"/>
</dbReference>
<keyword evidence="12" id="KW-1185">Reference proteome</keyword>
<dbReference type="Pfam" id="PF09813">
    <property type="entry name" value="Coa3_cc"/>
    <property type="match status" value="1"/>
</dbReference>
<evidence type="ECO:0000256" key="6">
    <source>
        <dbReference type="ARBA" id="ARBA00022989"/>
    </source>
</evidence>
<evidence type="ECO:0000256" key="4">
    <source>
        <dbReference type="ARBA" id="ARBA00011351"/>
    </source>
</evidence>
<sequence length="72" mass="8059">MTPAMRRARAPFFWKNLATFVGLFSLIGGVYGYAMYVTRPDDFGDIPVPPINDSELASLKAKYEKEAAEKNN</sequence>
<evidence type="ECO:0000256" key="1">
    <source>
        <dbReference type="ARBA" id="ARBA00003064"/>
    </source>
</evidence>
<dbReference type="Proteomes" id="UP000095009">
    <property type="component" value="Unassembled WGS sequence"/>
</dbReference>
<comment type="function">
    <text evidence="1 9">Required for assembly of cytochrome c oxidase (complex IV).</text>
</comment>
<dbReference type="GO" id="GO:0033617">
    <property type="term" value="P:mitochondrial respiratory chain complex IV assembly"/>
    <property type="evidence" value="ECO:0007669"/>
    <property type="project" value="UniProtKB-UniRule"/>
</dbReference>
<keyword evidence="9" id="KW-0999">Mitochondrion inner membrane</keyword>
<protein>
    <recommendedName>
        <fullName evidence="9">Cytochrome c oxidase assembly factor 3</fullName>
    </recommendedName>
</protein>